<dbReference type="Pfam" id="PF03378">
    <property type="entry name" value="CAS_CSE1"/>
    <property type="match status" value="1"/>
</dbReference>
<reference evidence="3" key="2">
    <citation type="submission" date="2025-08" db="UniProtKB">
        <authorList>
            <consortium name="RefSeq"/>
        </authorList>
    </citation>
    <scope>IDENTIFICATION</scope>
    <source>
        <tissue evidence="3">Leaf</tissue>
    </source>
</reference>
<proteinExistence type="predicted"/>
<sequence>MSIFLVFHGTDQLVDYVDSVTLVAFIAFLTDCWAPSLKLITETNEIILTTAASTSLIFKSQALLDRSTDKLCGEMLDVIFQLVSNNEQLLSQSFAAAMTGKDPLTDIKDLLHSLCNSLSMVSPQYTTRYKEIIDKYLCQDKRAYLSKLCARYNCEFFKEEGVNGDGETTEQLSYFSHSY</sequence>
<feature type="domain" description="Exportin-2 C-terminal" evidence="1">
    <location>
        <begin position="2"/>
        <end position="89"/>
    </location>
</feature>
<keyword evidence="2" id="KW-1185">Reference proteome</keyword>
<dbReference type="GeneID" id="104785438"/>
<name>A0ABM0Z140_CAMSA</name>
<dbReference type="RefSeq" id="XP_010508955.1">
    <property type="nucleotide sequence ID" value="XM_010510653.2"/>
</dbReference>
<organism evidence="2 3">
    <name type="scientific">Camelina sativa</name>
    <name type="common">False flax</name>
    <name type="synonym">Myagrum sativum</name>
    <dbReference type="NCBI Taxonomy" id="90675"/>
    <lineage>
        <taxon>Eukaryota</taxon>
        <taxon>Viridiplantae</taxon>
        <taxon>Streptophyta</taxon>
        <taxon>Embryophyta</taxon>
        <taxon>Tracheophyta</taxon>
        <taxon>Spermatophyta</taxon>
        <taxon>Magnoliopsida</taxon>
        <taxon>eudicotyledons</taxon>
        <taxon>Gunneridae</taxon>
        <taxon>Pentapetalae</taxon>
        <taxon>rosids</taxon>
        <taxon>malvids</taxon>
        <taxon>Brassicales</taxon>
        <taxon>Brassicaceae</taxon>
        <taxon>Camelineae</taxon>
        <taxon>Camelina</taxon>
    </lineage>
</organism>
<dbReference type="Proteomes" id="UP000694864">
    <property type="component" value="Chromosome 1"/>
</dbReference>
<evidence type="ECO:0000313" key="3">
    <source>
        <dbReference type="RefSeq" id="XP_010508955.1"/>
    </source>
</evidence>
<evidence type="ECO:0000259" key="1">
    <source>
        <dbReference type="Pfam" id="PF03378"/>
    </source>
</evidence>
<evidence type="ECO:0000313" key="2">
    <source>
        <dbReference type="Proteomes" id="UP000694864"/>
    </source>
</evidence>
<dbReference type="InterPro" id="IPR005043">
    <property type="entry name" value="XPO2_C"/>
</dbReference>
<accession>A0ABM0Z140</accession>
<gene>
    <name evidence="3" type="primary">LOC104785438</name>
</gene>
<dbReference type="InterPro" id="IPR011989">
    <property type="entry name" value="ARM-like"/>
</dbReference>
<reference evidence="2" key="1">
    <citation type="journal article" date="2014" name="Nat. Commun.">
        <title>The emerging biofuel crop Camelina sativa retains a highly undifferentiated hexaploid genome structure.</title>
        <authorList>
            <person name="Kagale S."/>
            <person name="Koh C."/>
            <person name="Nixon J."/>
            <person name="Bollina V."/>
            <person name="Clarke W.E."/>
            <person name="Tuteja R."/>
            <person name="Spillane C."/>
            <person name="Robinson S.J."/>
            <person name="Links M.G."/>
            <person name="Clarke C."/>
            <person name="Higgins E.E."/>
            <person name="Huebert T."/>
            <person name="Sharpe A.G."/>
            <person name="Parkin I.A."/>
        </authorList>
    </citation>
    <scope>NUCLEOTIDE SEQUENCE [LARGE SCALE GENOMIC DNA]</scope>
    <source>
        <strain evidence="2">cv. DH55</strain>
    </source>
</reference>
<dbReference type="Gene3D" id="1.25.10.10">
    <property type="entry name" value="Leucine-rich Repeat Variant"/>
    <property type="match status" value="1"/>
</dbReference>
<protein>
    <submittedName>
        <fullName evidence="3">Exportin-2-like</fullName>
    </submittedName>
</protein>